<reference evidence="1" key="1">
    <citation type="submission" date="2022-12" db="EMBL/GenBank/DDBJ databases">
        <title>New Phytohabitans aurantiacus sp. RD004123 nov., an actinomycete isolated from soil.</title>
        <authorList>
            <person name="Triningsih D.W."/>
            <person name="Harunari E."/>
            <person name="Igarashi Y."/>
        </authorList>
    </citation>
    <scope>NUCLEOTIDE SEQUENCE</scope>
    <source>
        <strain evidence="1">RD004123</strain>
    </source>
</reference>
<sequence>MFVPRRSPDDVAYYTASTADPTTDMVGYVQVPLWLSKQEVASLAEQVREMLLSKMDNAPESERQLYVLSPIFFPIDQN</sequence>
<dbReference type="Gene3D" id="6.10.140.2180">
    <property type="match status" value="1"/>
</dbReference>
<evidence type="ECO:0000313" key="2">
    <source>
        <dbReference type="Proteomes" id="UP001144280"/>
    </source>
</evidence>
<protein>
    <submittedName>
        <fullName evidence="1">Uncharacterized protein</fullName>
    </submittedName>
</protein>
<dbReference type="RefSeq" id="WP_281897572.1">
    <property type="nucleotide sequence ID" value="NZ_BSDI01000017.1"/>
</dbReference>
<dbReference type="EMBL" id="BSDI01000017">
    <property type="protein sequence ID" value="GLH98562.1"/>
    <property type="molecule type" value="Genomic_DNA"/>
</dbReference>
<proteinExistence type="predicted"/>
<gene>
    <name evidence="1" type="ORF">Pa4123_38370</name>
</gene>
<name>A0ABQ5QXB1_9ACTN</name>
<accession>A0ABQ5QXB1</accession>
<comment type="caution">
    <text evidence="1">The sequence shown here is derived from an EMBL/GenBank/DDBJ whole genome shotgun (WGS) entry which is preliminary data.</text>
</comment>
<dbReference type="Proteomes" id="UP001144280">
    <property type="component" value="Unassembled WGS sequence"/>
</dbReference>
<organism evidence="1 2">
    <name type="scientific">Phytohabitans aurantiacus</name>
    <dbReference type="NCBI Taxonomy" id="3016789"/>
    <lineage>
        <taxon>Bacteria</taxon>
        <taxon>Bacillati</taxon>
        <taxon>Actinomycetota</taxon>
        <taxon>Actinomycetes</taxon>
        <taxon>Micromonosporales</taxon>
        <taxon>Micromonosporaceae</taxon>
    </lineage>
</organism>
<evidence type="ECO:0000313" key="1">
    <source>
        <dbReference type="EMBL" id="GLH98562.1"/>
    </source>
</evidence>
<keyword evidence="2" id="KW-1185">Reference proteome</keyword>